<feature type="chain" id="PRO_5039659320" description="DUF5105 domain-containing protein" evidence="1">
    <location>
        <begin position="23"/>
        <end position="210"/>
    </location>
</feature>
<dbReference type="Proteomes" id="UP000611762">
    <property type="component" value="Unassembled WGS sequence"/>
</dbReference>
<dbReference type="EMBL" id="JACRSU010000003">
    <property type="protein sequence ID" value="MBC8541049.1"/>
    <property type="molecule type" value="Genomic_DNA"/>
</dbReference>
<feature type="signal peptide" evidence="1">
    <location>
        <begin position="1"/>
        <end position="22"/>
    </location>
</feature>
<organism evidence="2 3">
    <name type="scientific">Congzhengia minquanensis</name>
    <dbReference type="NCBI Taxonomy" id="2763657"/>
    <lineage>
        <taxon>Bacteria</taxon>
        <taxon>Bacillati</taxon>
        <taxon>Bacillota</taxon>
        <taxon>Clostridia</taxon>
        <taxon>Eubacteriales</taxon>
        <taxon>Oscillospiraceae</taxon>
        <taxon>Congzhengia</taxon>
    </lineage>
</organism>
<sequence length="210" mass="23394">MKKNMSKGFVWAAVLAVALLFAGCSDGTKEAENAAKAYLTAVSGFNLDVMEACLSEGENEDFGIDTTVIAKDHEQTDTYKKAVESMFKALSGTVEYSIGQSEQRDKNTVVVNTEIRHADVNKEAVDQFMQQKMDEYADAHPELSQKTEIEQSDVGITVMADAYKTFLQTQNKISSEVAITLVRVRDQWKILNGEENRELKNLLTEIFGTF</sequence>
<proteinExistence type="predicted"/>
<evidence type="ECO:0000313" key="2">
    <source>
        <dbReference type="EMBL" id="MBC8541049.1"/>
    </source>
</evidence>
<dbReference type="PROSITE" id="PS51257">
    <property type="entry name" value="PROKAR_LIPOPROTEIN"/>
    <property type="match status" value="1"/>
</dbReference>
<name>A0A926DPN2_9FIRM</name>
<dbReference type="AlphaFoldDB" id="A0A926DPN2"/>
<comment type="caution">
    <text evidence="2">The sequence shown here is derived from an EMBL/GenBank/DDBJ whole genome shotgun (WGS) entry which is preliminary data.</text>
</comment>
<evidence type="ECO:0000313" key="3">
    <source>
        <dbReference type="Proteomes" id="UP000611762"/>
    </source>
</evidence>
<evidence type="ECO:0008006" key="4">
    <source>
        <dbReference type="Google" id="ProtNLM"/>
    </source>
</evidence>
<evidence type="ECO:0000256" key="1">
    <source>
        <dbReference type="SAM" id="SignalP"/>
    </source>
</evidence>
<keyword evidence="1" id="KW-0732">Signal</keyword>
<accession>A0A926DPN2</accession>
<reference evidence="2" key="1">
    <citation type="submission" date="2020-08" db="EMBL/GenBank/DDBJ databases">
        <title>Genome public.</title>
        <authorList>
            <person name="Liu C."/>
            <person name="Sun Q."/>
        </authorList>
    </citation>
    <scope>NUCLEOTIDE SEQUENCE</scope>
    <source>
        <strain evidence="2">H8</strain>
    </source>
</reference>
<keyword evidence="3" id="KW-1185">Reference proteome</keyword>
<dbReference type="RefSeq" id="WP_249312836.1">
    <property type="nucleotide sequence ID" value="NZ_JACRSU010000003.1"/>
</dbReference>
<protein>
    <recommendedName>
        <fullName evidence="4">DUF5105 domain-containing protein</fullName>
    </recommendedName>
</protein>
<gene>
    <name evidence="2" type="ORF">H8698_08705</name>
</gene>